<feature type="non-terminal residue" evidence="1">
    <location>
        <position position="1"/>
    </location>
</feature>
<gene>
    <name evidence="1" type="ORF">S06H3_57714</name>
</gene>
<evidence type="ECO:0008006" key="2">
    <source>
        <dbReference type="Google" id="ProtNLM"/>
    </source>
</evidence>
<accession>X1R0Z3</accession>
<dbReference type="AlphaFoldDB" id="X1R0Z3"/>
<organism evidence="1">
    <name type="scientific">marine sediment metagenome</name>
    <dbReference type="NCBI Taxonomy" id="412755"/>
    <lineage>
        <taxon>unclassified sequences</taxon>
        <taxon>metagenomes</taxon>
        <taxon>ecological metagenomes</taxon>
    </lineage>
</organism>
<comment type="caution">
    <text evidence="1">The sequence shown here is derived from an EMBL/GenBank/DDBJ whole genome shotgun (WGS) entry which is preliminary data.</text>
</comment>
<proteinExistence type="predicted"/>
<name>X1R0Z3_9ZZZZ</name>
<dbReference type="EMBL" id="BARV01037281">
    <property type="protein sequence ID" value="GAI49214.1"/>
    <property type="molecule type" value="Genomic_DNA"/>
</dbReference>
<evidence type="ECO:0000313" key="1">
    <source>
        <dbReference type="EMBL" id="GAI49214.1"/>
    </source>
</evidence>
<reference evidence="1" key="1">
    <citation type="journal article" date="2014" name="Front. Microbiol.">
        <title>High frequency of phylogenetically diverse reductive dehalogenase-homologous genes in deep subseafloor sedimentary metagenomes.</title>
        <authorList>
            <person name="Kawai M."/>
            <person name="Futagami T."/>
            <person name="Toyoda A."/>
            <person name="Takaki Y."/>
            <person name="Nishi S."/>
            <person name="Hori S."/>
            <person name="Arai W."/>
            <person name="Tsubouchi T."/>
            <person name="Morono Y."/>
            <person name="Uchiyama I."/>
            <person name="Ito T."/>
            <person name="Fujiyama A."/>
            <person name="Inagaki F."/>
            <person name="Takami H."/>
        </authorList>
    </citation>
    <scope>NUCLEOTIDE SEQUENCE</scope>
    <source>
        <strain evidence="1">Expedition CK06-06</strain>
    </source>
</reference>
<sequence length="65" mass="7182">DNFSIGPFAGVEYFMMQLPNLGLGAEIGLYYQSAASAFATTYGRVVVHYYFGSPKKAKKPVKKKK</sequence>
<protein>
    <recommendedName>
        <fullName evidence="2">Outer membrane protein beta-barrel domain-containing protein</fullName>
    </recommendedName>
</protein>